<evidence type="ECO:0000313" key="3">
    <source>
        <dbReference type="Proteomes" id="UP001520654"/>
    </source>
</evidence>
<accession>A0ABS8EE82</accession>
<feature type="compositionally biased region" description="Polar residues" evidence="1">
    <location>
        <begin position="1"/>
        <end position="16"/>
    </location>
</feature>
<dbReference type="RefSeq" id="WP_229342421.1">
    <property type="nucleotide sequence ID" value="NZ_JAINUL010000001.1"/>
</dbReference>
<name>A0ABS8EE82_9ACTN</name>
<reference evidence="2 3" key="1">
    <citation type="submission" date="2021-08" db="EMBL/GenBank/DDBJ databases">
        <title>Genomic Architecture of Streptomyces flavotricini NGL1 and Streptomyces erythrochromogenes HMS4 With Differential Plant Beneficial attributes and laccase production capabilities.</title>
        <authorList>
            <person name="Salwan R."/>
            <person name="Kaur R."/>
            <person name="Sharma V."/>
        </authorList>
    </citation>
    <scope>NUCLEOTIDE SEQUENCE [LARGE SCALE GENOMIC DNA]</scope>
    <source>
        <strain evidence="2 3">NGL1</strain>
    </source>
</reference>
<evidence type="ECO:0000256" key="1">
    <source>
        <dbReference type="SAM" id="MobiDB-lite"/>
    </source>
</evidence>
<feature type="compositionally biased region" description="Basic and acidic residues" evidence="1">
    <location>
        <begin position="27"/>
        <end position="45"/>
    </location>
</feature>
<feature type="region of interest" description="Disordered" evidence="1">
    <location>
        <begin position="1"/>
        <end position="57"/>
    </location>
</feature>
<protein>
    <submittedName>
        <fullName evidence="2">Uncharacterized protein</fullName>
    </submittedName>
</protein>
<sequence length="57" mass="6604">MTDQPETPSTPESSNKPESKSMMMSRLIRELPQRDAAEQMRESIRRSVARRKNGENK</sequence>
<dbReference type="EMBL" id="JAINUL010000001">
    <property type="protein sequence ID" value="MCC0099441.1"/>
    <property type="molecule type" value="Genomic_DNA"/>
</dbReference>
<gene>
    <name evidence="2" type="ORF">K7B10_32635</name>
</gene>
<keyword evidence="3" id="KW-1185">Reference proteome</keyword>
<proteinExistence type="predicted"/>
<comment type="caution">
    <text evidence="2">The sequence shown here is derived from an EMBL/GenBank/DDBJ whole genome shotgun (WGS) entry which is preliminary data.</text>
</comment>
<evidence type="ECO:0000313" key="2">
    <source>
        <dbReference type="EMBL" id="MCC0099441.1"/>
    </source>
</evidence>
<organism evidence="2 3">
    <name type="scientific">Streptomyces flavotricini</name>
    <dbReference type="NCBI Taxonomy" id="66888"/>
    <lineage>
        <taxon>Bacteria</taxon>
        <taxon>Bacillati</taxon>
        <taxon>Actinomycetota</taxon>
        <taxon>Actinomycetes</taxon>
        <taxon>Kitasatosporales</taxon>
        <taxon>Streptomycetaceae</taxon>
        <taxon>Streptomyces</taxon>
    </lineage>
</organism>
<dbReference type="Proteomes" id="UP001520654">
    <property type="component" value="Unassembled WGS sequence"/>
</dbReference>